<evidence type="ECO:0000256" key="2">
    <source>
        <dbReference type="ARBA" id="ARBA00023295"/>
    </source>
</evidence>
<accession>A0ABP6RGP4</accession>
<keyword evidence="2" id="KW-0326">Glycosidase</keyword>
<dbReference type="Gene3D" id="3.90.245.10">
    <property type="entry name" value="Ribonucleoside hydrolase-like"/>
    <property type="match status" value="1"/>
</dbReference>
<dbReference type="InterPro" id="IPR023186">
    <property type="entry name" value="IUNH"/>
</dbReference>
<dbReference type="InterPro" id="IPR015910">
    <property type="entry name" value="I/U_nuclsd_hydro_CS"/>
</dbReference>
<dbReference type="PANTHER" id="PTHR12304:SF4">
    <property type="entry name" value="URIDINE NUCLEOSIDASE"/>
    <property type="match status" value="1"/>
</dbReference>
<dbReference type="PANTHER" id="PTHR12304">
    <property type="entry name" value="INOSINE-URIDINE PREFERRING NUCLEOSIDE HYDROLASE"/>
    <property type="match status" value="1"/>
</dbReference>
<dbReference type="InterPro" id="IPR001910">
    <property type="entry name" value="Inosine/uridine_hydrolase_dom"/>
</dbReference>
<dbReference type="GO" id="GO:0016787">
    <property type="term" value="F:hydrolase activity"/>
    <property type="evidence" value="ECO:0007669"/>
    <property type="project" value="UniProtKB-KW"/>
</dbReference>
<dbReference type="CDD" id="cd02651">
    <property type="entry name" value="nuc_hydro_IU_UC_XIUA"/>
    <property type="match status" value="1"/>
</dbReference>
<feature type="domain" description="Inosine/uridine-preferring nucleoside hydrolase" evidence="3">
    <location>
        <begin position="15"/>
        <end position="310"/>
    </location>
</feature>
<gene>
    <name evidence="4" type="ORF">GCM10020260_23170</name>
</gene>
<organism evidence="4 5">
    <name type="scientific">Nesterenkonia halobia</name>
    <dbReference type="NCBI Taxonomy" id="37922"/>
    <lineage>
        <taxon>Bacteria</taxon>
        <taxon>Bacillati</taxon>
        <taxon>Actinomycetota</taxon>
        <taxon>Actinomycetes</taxon>
        <taxon>Micrococcales</taxon>
        <taxon>Micrococcaceae</taxon>
        <taxon>Nesterenkonia</taxon>
    </lineage>
</organism>
<evidence type="ECO:0000256" key="1">
    <source>
        <dbReference type="ARBA" id="ARBA00022801"/>
    </source>
</evidence>
<sequence>MPTETTDAAAETTDIILDCDPGHDDVVALLLALGSPRIRVLAVTTVAGNQTLEKVTANALGTLALAGAEDVAVHAGCDRPLARELRVAADIHGESGIDGVTLPAPTREPREEHAVDRIIAEVMDRPAGTVTLVPTGPLTNIAAAVRREPRLVERVREVVLMGGACRGGNVTPAAEFNIHVDPEAADVVFRQDWPLTMVGLDATHQAIADEQVVAACGGLGTAVGSAMADLLGAFRRNYRDVQGLVGAPLHDACTIAELIEPGLLQTVAAPVAVELQGEHTTGMTVADLRPQAPSDGTTRVALGLDRDRFWTILLDALARL</sequence>
<proteinExistence type="predicted"/>
<keyword evidence="5" id="KW-1185">Reference proteome</keyword>
<reference evidence="5" key="1">
    <citation type="journal article" date="2019" name="Int. J. Syst. Evol. Microbiol.">
        <title>The Global Catalogue of Microorganisms (GCM) 10K type strain sequencing project: providing services to taxonomists for standard genome sequencing and annotation.</title>
        <authorList>
            <consortium name="The Broad Institute Genomics Platform"/>
            <consortium name="The Broad Institute Genome Sequencing Center for Infectious Disease"/>
            <person name="Wu L."/>
            <person name="Ma J."/>
        </authorList>
    </citation>
    <scope>NUCLEOTIDE SEQUENCE [LARGE SCALE GENOMIC DNA]</scope>
    <source>
        <strain evidence="5">JCM 11483</strain>
    </source>
</reference>
<protein>
    <submittedName>
        <fullName evidence="4">Nucleoside hydrolase</fullName>
    </submittedName>
</protein>
<comment type="caution">
    <text evidence="4">The sequence shown here is derived from an EMBL/GenBank/DDBJ whole genome shotgun (WGS) entry which is preliminary data.</text>
</comment>
<evidence type="ECO:0000313" key="4">
    <source>
        <dbReference type="EMBL" id="GAA3287150.1"/>
    </source>
</evidence>
<dbReference type="SUPFAM" id="SSF53590">
    <property type="entry name" value="Nucleoside hydrolase"/>
    <property type="match status" value="1"/>
</dbReference>
<name>A0ABP6RGP4_9MICC</name>
<keyword evidence="1 4" id="KW-0378">Hydrolase</keyword>
<dbReference type="Proteomes" id="UP001501736">
    <property type="component" value="Unassembled WGS sequence"/>
</dbReference>
<evidence type="ECO:0000259" key="3">
    <source>
        <dbReference type="Pfam" id="PF01156"/>
    </source>
</evidence>
<dbReference type="InterPro" id="IPR036452">
    <property type="entry name" value="Ribo_hydro-like"/>
</dbReference>
<dbReference type="EMBL" id="BAAAYG010000010">
    <property type="protein sequence ID" value="GAA3287150.1"/>
    <property type="molecule type" value="Genomic_DNA"/>
</dbReference>
<dbReference type="Pfam" id="PF01156">
    <property type="entry name" value="IU_nuc_hydro"/>
    <property type="match status" value="1"/>
</dbReference>
<dbReference type="PROSITE" id="PS01247">
    <property type="entry name" value="IUNH"/>
    <property type="match status" value="1"/>
</dbReference>
<dbReference type="RefSeq" id="WP_344721527.1">
    <property type="nucleotide sequence ID" value="NZ_BAAAYG010000010.1"/>
</dbReference>
<evidence type="ECO:0000313" key="5">
    <source>
        <dbReference type="Proteomes" id="UP001501736"/>
    </source>
</evidence>